<dbReference type="Proteomes" id="UP000040453">
    <property type="component" value="Unassembled WGS sequence"/>
</dbReference>
<evidence type="ECO:0000313" key="3">
    <source>
        <dbReference type="EMBL" id="CEI83096.1"/>
    </source>
</evidence>
<dbReference type="EMBL" id="CDGG01000001">
    <property type="protein sequence ID" value="CEI83096.1"/>
    <property type="molecule type" value="Genomic_DNA"/>
</dbReference>
<dbReference type="InterPro" id="IPR051448">
    <property type="entry name" value="CdaR-like_regulators"/>
</dbReference>
<keyword evidence="4" id="KW-1185">Reference proteome</keyword>
<dbReference type="Pfam" id="PF13556">
    <property type="entry name" value="HTH_30"/>
    <property type="match status" value="1"/>
</dbReference>
<gene>
    <name evidence="3" type="primary">pucR_4</name>
    <name evidence="3" type="ORF">BN997_02986</name>
</gene>
<dbReference type="InterPro" id="IPR012914">
    <property type="entry name" value="PucR_dom"/>
</dbReference>
<dbReference type="STRING" id="545501.BN997_02986"/>
<feature type="domain" description="Purine catabolism PurC-like" evidence="1">
    <location>
        <begin position="6"/>
        <end position="122"/>
    </location>
</feature>
<protein>
    <submittedName>
        <fullName evidence="3">Purine catabolism regulatory protein</fullName>
    </submittedName>
</protein>
<dbReference type="RefSeq" id="WP_042533307.1">
    <property type="nucleotide sequence ID" value="NZ_CAXOIH010000023.1"/>
</dbReference>
<evidence type="ECO:0000259" key="2">
    <source>
        <dbReference type="Pfam" id="PF13556"/>
    </source>
</evidence>
<sequence length="528" mass="61295">MRIAEALKIGELSEGTLITGHEGLNNIINSVEVMEVPEVLDWVTPGILIMTTFYSIKDDEEKQVDIVRTLIEKGASGIVVKLGRFINKLPEKMIELASRRDFPIISIPKNISYINILMPLYEKLYEEKQLQIQTHHPFTQIQESNFISMEQAIESMAEVVKASVYVEDLEGKLLYRSAYFKTDGWRKKNALFSPPQAASYLKVIEGWIAEFNDQSFIIYKMQGYKNRMLIPLTSKNQIFGIIHVLYADEKLAETDSVTMKKMSNKLSELFMSDQIYYQKNRLYEIELMESFLNDLKENEDKGITIVHFQAPWIRQSNQPANLLVDSSCLIRKELDVLIKKFEFGQTLIFEKHNYFYAFHYGKKVNYSMLVKAWQQIVVQYNARNSAEPIRISISSCISDPQNFDQSMHSVTKMMEIGEKVKPEENVYIQDQLGIYEILINLTSEDVVQKYTDTVLSPLLREENDDLLHTLIVYLDNNGNVSKTSEKLFIHRRTLNYRINKIEEELNMDISNPEAGFILRFCLKIKELS</sequence>
<accession>A0A0A1MW66</accession>
<dbReference type="Gene3D" id="1.10.10.2840">
    <property type="entry name" value="PucR C-terminal helix-turn-helix domain"/>
    <property type="match status" value="1"/>
</dbReference>
<reference evidence="3 4" key="1">
    <citation type="submission" date="2014-11" db="EMBL/GenBank/DDBJ databases">
        <authorList>
            <person name="Urmite Genomes Urmite Genomes"/>
        </authorList>
    </citation>
    <scope>NUCLEOTIDE SEQUENCE [LARGE SCALE GENOMIC DNA]</scope>
    <source>
        <strain evidence="3 4">Oc5</strain>
    </source>
</reference>
<dbReference type="PANTHER" id="PTHR33744:SF1">
    <property type="entry name" value="DNA-BINDING TRANSCRIPTIONAL ACTIVATOR ADER"/>
    <property type="match status" value="1"/>
</dbReference>
<organism evidence="3 4">
    <name type="scientific">Oceanobacillus oncorhynchi</name>
    <dbReference type="NCBI Taxonomy" id="545501"/>
    <lineage>
        <taxon>Bacteria</taxon>
        <taxon>Bacillati</taxon>
        <taxon>Bacillota</taxon>
        <taxon>Bacilli</taxon>
        <taxon>Bacillales</taxon>
        <taxon>Bacillaceae</taxon>
        <taxon>Oceanobacillus</taxon>
    </lineage>
</organism>
<dbReference type="InterPro" id="IPR025736">
    <property type="entry name" value="PucR_C-HTH_dom"/>
</dbReference>
<proteinExistence type="predicted"/>
<feature type="domain" description="PucR C-terminal helix-turn-helix" evidence="2">
    <location>
        <begin position="466"/>
        <end position="524"/>
    </location>
</feature>
<name>A0A0A1MW66_9BACI</name>
<dbReference type="AlphaFoldDB" id="A0A0A1MW66"/>
<evidence type="ECO:0000259" key="1">
    <source>
        <dbReference type="Pfam" id="PF07905"/>
    </source>
</evidence>
<dbReference type="InterPro" id="IPR042070">
    <property type="entry name" value="PucR_C-HTH_sf"/>
</dbReference>
<dbReference type="Pfam" id="PF07905">
    <property type="entry name" value="PucR"/>
    <property type="match status" value="1"/>
</dbReference>
<evidence type="ECO:0000313" key="4">
    <source>
        <dbReference type="Proteomes" id="UP000040453"/>
    </source>
</evidence>
<dbReference type="PANTHER" id="PTHR33744">
    <property type="entry name" value="CARBOHYDRATE DIACID REGULATOR"/>
    <property type="match status" value="1"/>
</dbReference>